<dbReference type="STRING" id="471852.Tcur_4097"/>
<reference evidence="4 5" key="1">
    <citation type="journal article" date="2011" name="Stand. Genomic Sci.">
        <title>Complete genome sequence of Thermomonospora curvata type strain (B9).</title>
        <authorList>
            <person name="Chertkov O."/>
            <person name="Sikorski J."/>
            <person name="Nolan M."/>
            <person name="Lapidus A."/>
            <person name="Lucas S."/>
            <person name="Del Rio T.G."/>
            <person name="Tice H."/>
            <person name="Cheng J.F."/>
            <person name="Goodwin L."/>
            <person name="Pitluck S."/>
            <person name="Liolios K."/>
            <person name="Ivanova N."/>
            <person name="Mavromatis K."/>
            <person name="Mikhailova N."/>
            <person name="Ovchinnikova G."/>
            <person name="Pati A."/>
            <person name="Chen A."/>
            <person name="Palaniappan K."/>
            <person name="Djao O.D."/>
            <person name="Land M."/>
            <person name="Hauser L."/>
            <person name="Chang Y.J."/>
            <person name="Jeffries C.D."/>
            <person name="Brettin T."/>
            <person name="Han C."/>
            <person name="Detter J.C."/>
            <person name="Rohde M."/>
            <person name="Goker M."/>
            <person name="Woyke T."/>
            <person name="Bristow J."/>
            <person name="Eisen J.A."/>
            <person name="Markowitz V."/>
            <person name="Hugenholtz P."/>
            <person name="Klenk H.P."/>
            <person name="Kyrpides N.C."/>
        </authorList>
    </citation>
    <scope>NUCLEOTIDE SEQUENCE [LARGE SCALE GENOMIC DNA]</scope>
    <source>
        <strain evidence="5">ATCC 19995 / DSM 43183 / JCM 3096 / KCTC 9072 / NBRC 15933 / NCIMB 10081 / Henssen B9</strain>
    </source>
</reference>
<dbReference type="AlphaFoldDB" id="D1AF81"/>
<dbReference type="OrthoDB" id="6623990at2"/>
<sequence length="376" mass="42264">MTQILQPRSPLAGTPEGTAADRPAAPAPKDAAAPRKKERDPFFDNAKFLAILLVVIGHSIVGLRDVPLASTLYLAIYMFHMPLFIVLTGYLSRNFTFGSGKARKLIVALGVPYVVFEFAYSIYDWQVGGNKLKISLLDPYYLTWFLMALFLWRLSTPVWQQIRWPLAIAVGISLLSYMDDLGDDLELHRTLGLLPFYVLGLMLRPEHFELVKRPIARLFGVAVLSGAVVVAYFAYPRMNIDWVYWKHGHAELGVSNLVGTGMRLAMMICAVILVAAFLSLVPRRRTWFTGLGAMTLYAYLLHGFFTRLLKFTDFRELAFWHTVPGVLTMIVIAAVVGTLLCTPPVVKTMSWLLEPKLGWAFTGLRRPGQPVRRSRS</sequence>
<dbReference type="Proteomes" id="UP000001918">
    <property type="component" value="Chromosome"/>
</dbReference>
<feature type="transmembrane region" description="Helical" evidence="2">
    <location>
        <begin position="45"/>
        <end position="64"/>
    </location>
</feature>
<accession>D1AF81</accession>
<protein>
    <submittedName>
        <fullName evidence="4">Acyltransferase 3</fullName>
    </submittedName>
</protein>
<evidence type="ECO:0000259" key="3">
    <source>
        <dbReference type="Pfam" id="PF01757"/>
    </source>
</evidence>
<keyword evidence="4" id="KW-0012">Acyltransferase</keyword>
<evidence type="ECO:0000256" key="1">
    <source>
        <dbReference type="SAM" id="MobiDB-lite"/>
    </source>
</evidence>
<dbReference type="PANTHER" id="PTHR37312:SF1">
    <property type="entry name" value="MEMBRANE-BOUND ACYLTRANSFERASE YKRP-RELATED"/>
    <property type="match status" value="1"/>
</dbReference>
<feature type="transmembrane region" description="Helical" evidence="2">
    <location>
        <begin position="317"/>
        <end position="341"/>
    </location>
</feature>
<feature type="transmembrane region" description="Helical" evidence="2">
    <location>
        <begin position="104"/>
        <end position="122"/>
    </location>
</feature>
<feature type="compositionally biased region" description="Low complexity" evidence="1">
    <location>
        <begin position="20"/>
        <end position="31"/>
    </location>
</feature>
<feature type="transmembrane region" description="Helical" evidence="2">
    <location>
        <begin position="261"/>
        <end position="280"/>
    </location>
</feature>
<dbReference type="PANTHER" id="PTHR37312">
    <property type="entry name" value="MEMBRANE-BOUND ACYLTRANSFERASE YKRP-RELATED"/>
    <property type="match status" value="1"/>
</dbReference>
<feature type="domain" description="Acyltransferase 3" evidence="3">
    <location>
        <begin position="41"/>
        <end position="336"/>
    </location>
</feature>
<keyword evidence="2" id="KW-0812">Transmembrane</keyword>
<evidence type="ECO:0000313" key="5">
    <source>
        <dbReference type="Proteomes" id="UP000001918"/>
    </source>
</evidence>
<keyword evidence="2" id="KW-0472">Membrane</keyword>
<dbReference type="InterPro" id="IPR002656">
    <property type="entry name" value="Acyl_transf_3_dom"/>
</dbReference>
<dbReference type="EMBL" id="CP001738">
    <property type="protein sequence ID" value="ACY99625.1"/>
    <property type="molecule type" value="Genomic_DNA"/>
</dbReference>
<name>D1AF81_THECD</name>
<dbReference type="RefSeq" id="WP_012854409.1">
    <property type="nucleotide sequence ID" value="NC_013510.1"/>
</dbReference>
<gene>
    <name evidence="4" type="ordered locus">Tcur_4097</name>
</gene>
<keyword evidence="2" id="KW-1133">Transmembrane helix</keyword>
<dbReference type="Pfam" id="PF01757">
    <property type="entry name" value="Acyl_transf_3"/>
    <property type="match status" value="1"/>
</dbReference>
<evidence type="ECO:0000256" key="2">
    <source>
        <dbReference type="SAM" id="Phobius"/>
    </source>
</evidence>
<keyword evidence="4" id="KW-0808">Transferase</keyword>
<dbReference type="InterPro" id="IPR052734">
    <property type="entry name" value="Nod_factor_acetyltransferase"/>
</dbReference>
<feature type="transmembrane region" description="Helical" evidence="2">
    <location>
        <begin position="70"/>
        <end position="92"/>
    </location>
</feature>
<dbReference type="KEGG" id="tcu:Tcur_4097"/>
<dbReference type="HOGENOM" id="CLU_047004_2_0_11"/>
<dbReference type="eggNOG" id="COG3594">
    <property type="taxonomic scope" value="Bacteria"/>
</dbReference>
<proteinExistence type="predicted"/>
<feature type="transmembrane region" description="Helical" evidence="2">
    <location>
        <begin position="215"/>
        <end position="235"/>
    </location>
</feature>
<organism evidence="4 5">
    <name type="scientific">Thermomonospora curvata (strain ATCC 19995 / DSM 43183 / JCM 3096 / KCTC 9072 / NBRC 15933 / NCIMB 10081 / Henssen B9)</name>
    <dbReference type="NCBI Taxonomy" id="471852"/>
    <lineage>
        <taxon>Bacteria</taxon>
        <taxon>Bacillati</taxon>
        <taxon>Actinomycetota</taxon>
        <taxon>Actinomycetes</taxon>
        <taxon>Streptosporangiales</taxon>
        <taxon>Thermomonosporaceae</taxon>
        <taxon>Thermomonospora</taxon>
    </lineage>
</organism>
<feature type="transmembrane region" description="Helical" evidence="2">
    <location>
        <begin position="287"/>
        <end position="305"/>
    </location>
</feature>
<keyword evidence="5" id="KW-1185">Reference proteome</keyword>
<dbReference type="GO" id="GO:0016747">
    <property type="term" value="F:acyltransferase activity, transferring groups other than amino-acyl groups"/>
    <property type="evidence" value="ECO:0007669"/>
    <property type="project" value="InterPro"/>
</dbReference>
<feature type="transmembrane region" description="Helical" evidence="2">
    <location>
        <begin position="134"/>
        <end position="152"/>
    </location>
</feature>
<evidence type="ECO:0000313" key="4">
    <source>
        <dbReference type="EMBL" id="ACY99625.1"/>
    </source>
</evidence>
<feature type="region of interest" description="Disordered" evidence="1">
    <location>
        <begin position="1"/>
        <end position="38"/>
    </location>
</feature>